<gene>
    <name evidence="1" type="ORF">CRM22_008702</name>
</gene>
<reference evidence="1 2" key="1">
    <citation type="journal article" date="2019" name="BMC Genomics">
        <title>New insights from Opisthorchis felineus genome: update on genomics of the epidemiologically important liver flukes.</title>
        <authorList>
            <person name="Ershov N.I."/>
            <person name="Mordvinov V.A."/>
            <person name="Prokhortchouk E.B."/>
            <person name="Pakharukova M.Y."/>
            <person name="Gunbin K.V."/>
            <person name="Ustyantsev K."/>
            <person name="Genaev M.A."/>
            <person name="Blinov A.G."/>
            <person name="Mazur A."/>
            <person name="Boulygina E."/>
            <person name="Tsygankova S."/>
            <person name="Khrameeva E."/>
            <person name="Chekanov N."/>
            <person name="Fan G."/>
            <person name="Xiao A."/>
            <person name="Zhang H."/>
            <person name="Xu X."/>
            <person name="Yang H."/>
            <person name="Solovyev V."/>
            <person name="Lee S.M."/>
            <person name="Liu X."/>
            <person name="Afonnikov D.A."/>
            <person name="Skryabin K.G."/>
        </authorList>
    </citation>
    <scope>NUCLEOTIDE SEQUENCE [LARGE SCALE GENOMIC DNA]</scope>
    <source>
        <strain evidence="1">AK-0245</strain>
        <tissue evidence="1">Whole organism</tissue>
    </source>
</reference>
<proteinExistence type="predicted"/>
<dbReference type="Proteomes" id="UP000308267">
    <property type="component" value="Unassembled WGS sequence"/>
</dbReference>
<feature type="non-terminal residue" evidence="1">
    <location>
        <position position="1"/>
    </location>
</feature>
<dbReference type="AlphaFoldDB" id="A0A4S2LA03"/>
<protein>
    <submittedName>
        <fullName evidence="1">Uncharacterized protein</fullName>
    </submittedName>
</protein>
<sequence length="98" mass="10818">VFRSCPSDGRYQGLKSEAKISGKPKKKTYARNSAGQVATASMKLIICTSGCRKGRDGLPVVLDDIRVEFVTDSDCAELLAVFRYSCNPTHHPIIQTQW</sequence>
<comment type="caution">
    <text evidence="1">The sequence shown here is derived from an EMBL/GenBank/DDBJ whole genome shotgun (WGS) entry which is preliminary data.</text>
</comment>
<evidence type="ECO:0000313" key="2">
    <source>
        <dbReference type="Proteomes" id="UP000308267"/>
    </source>
</evidence>
<feature type="non-terminal residue" evidence="1">
    <location>
        <position position="98"/>
    </location>
</feature>
<evidence type="ECO:0000313" key="1">
    <source>
        <dbReference type="EMBL" id="TGZ60152.1"/>
    </source>
</evidence>
<keyword evidence="2" id="KW-1185">Reference proteome</keyword>
<name>A0A4S2LA03_OPIFE</name>
<organism evidence="1 2">
    <name type="scientific">Opisthorchis felineus</name>
    <dbReference type="NCBI Taxonomy" id="147828"/>
    <lineage>
        <taxon>Eukaryota</taxon>
        <taxon>Metazoa</taxon>
        <taxon>Spiralia</taxon>
        <taxon>Lophotrochozoa</taxon>
        <taxon>Platyhelminthes</taxon>
        <taxon>Trematoda</taxon>
        <taxon>Digenea</taxon>
        <taxon>Opisthorchiida</taxon>
        <taxon>Opisthorchiata</taxon>
        <taxon>Opisthorchiidae</taxon>
        <taxon>Opisthorchis</taxon>
    </lineage>
</organism>
<accession>A0A4S2LA03</accession>
<dbReference type="EMBL" id="SJOL01008537">
    <property type="protein sequence ID" value="TGZ60152.1"/>
    <property type="molecule type" value="Genomic_DNA"/>
</dbReference>